<evidence type="ECO:0008006" key="3">
    <source>
        <dbReference type="Google" id="ProtNLM"/>
    </source>
</evidence>
<evidence type="ECO:0000313" key="1">
    <source>
        <dbReference type="EMBL" id="TWT88353.1"/>
    </source>
</evidence>
<accession>A0A5C5ZPT9</accession>
<name>A0A5C5ZPT9_9BACT</name>
<sequence>MATAQPAVAQSVNMSALRAYLLDHLAGGESAIRTLEDFRRHEGRCAVSQLAERLVSDIQADRDVLRRLLREAGGSNNPLRRLFSWLGAKLGGLKFWRRFSGELGPFEGAEILSLGILGKRALWVALRQLQAEAGLFPDEDFGALISKAEEQYQIVEDKRIEMIRQAFL</sequence>
<organism evidence="1 2">
    <name type="scientific">Pseudobythopirellula maris</name>
    <dbReference type="NCBI Taxonomy" id="2527991"/>
    <lineage>
        <taxon>Bacteria</taxon>
        <taxon>Pseudomonadati</taxon>
        <taxon>Planctomycetota</taxon>
        <taxon>Planctomycetia</taxon>
        <taxon>Pirellulales</taxon>
        <taxon>Lacipirellulaceae</taxon>
        <taxon>Pseudobythopirellula</taxon>
    </lineage>
</organism>
<comment type="caution">
    <text evidence="1">The sequence shown here is derived from an EMBL/GenBank/DDBJ whole genome shotgun (WGS) entry which is preliminary data.</text>
</comment>
<dbReference type="AlphaFoldDB" id="A0A5C5ZPT9"/>
<dbReference type="OrthoDB" id="272025at2"/>
<reference evidence="1 2" key="1">
    <citation type="submission" date="2019-02" db="EMBL/GenBank/DDBJ databases">
        <title>Deep-cultivation of Planctomycetes and their phenomic and genomic characterization uncovers novel biology.</title>
        <authorList>
            <person name="Wiegand S."/>
            <person name="Jogler M."/>
            <person name="Boedeker C."/>
            <person name="Pinto D."/>
            <person name="Vollmers J."/>
            <person name="Rivas-Marin E."/>
            <person name="Kohn T."/>
            <person name="Peeters S.H."/>
            <person name="Heuer A."/>
            <person name="Rast P."/>
            <person name="Oberbeckmann S."/>
            <person name="Bunk B."/>
            <person name="Jeske O."/>
            <person name="Meyerdierks A."/>
            <person name="Storesund J.E."/>
            <person name="Kallscheuer N."/>
            <person name="Luecker S."/>
            <person name="Lage O.M."/>
            <person name="Pohl T."/>
            <person name="Merkel B.J."/>
            <person name="Hornburger P."/>
            <person name="Mueller R.-W."/>
            <person name="Bruemmer F."/>
            <person name="Labrenz M."/>
            <person name="Spormann A.M."/>
            <person name="Op Den Camp H."/>
            <person name="Overmann J."/>
            <person name="Amann R."/>
            <person name="Jetten M.S.M."/>
            <person name="Mascher T."/>
            <person name="Medema M.H."/>
            <person name="Devos D.P."/>
            <person name="Kaster A.-K."/>
            <person name="Ovreas L."/>
            <person name="Rohde M."/>
            <person name="Galperin M.Y."/>
            <person name="Jogler C."/>
        </authorList>
    </citation>
    <scope>NUCLEOTIDE SEQUENCE [LARGE SCALE GENOMIC DNA]</scope>
    <source>
        <strain evidence="1 2">Mal64</strain>
    </source>
</reference>
<proteinExistence type="predicted"/>
<dbReference type="EMBL" id="SJPQ01000002">
    <property type="protein sequence ID" value="TWT88353.1"/>
    <property type="molecule type" value="Genomic_DNA"/>
</dbReference>
<dbReference type="Proteomes" id="UP000315440">
    <property type="component" value="Unassembled WGS sequence"/>
</dbReference>
<gene>
    <name evidence="1" type="ORF">Mal64_18330</name>
</gene>
<evidence type="ECO:0000313" key="2">
    <source>
        <dbReference type="Proteomes" id="UP000315440"/>
    </source>
</evidence>
<dbReference type="RefSeq" id="WP_146399335.1">
    <property type="nucleotide sequence ID" value="NZ_SJPQ01000002.1"/>
</dbReference>
<protein>
    <recommendedName>
        <fullName evidence="3">DUF2383 domain-containing protein</fullName>
    </recommendedName>
</protein>
<keyword evidence="2" id="KW-1185">Reference proteome</keyword>